<dbReference type="EMBL" id="VIKR01000001">
    <property type="protein sequence ID" value="TQV76693.1"/>
    <property type="molecule type" value="Genomic_DNA"/>
</dbReference>
<comment type="caution">
    <text evidence="1">The sequence shown here is derived from an EMBL/GenBank/DDBJ whole genome shotgun (WGS) entry which is preliminary data.</text>
</comment>
<dbReference type="Proteomes" id="UP000317839">
    <property type="component" value="Unassembled WGS sequence"/>
</dbReference>
<proteinExistence type="predicted"/>
<protein>
    <recommendedName>
        <fullName evidence="3">GNAT family N-acetyltransferase</fullName>
    </recommendedName>
</protein>
<evidence type="ECO:0000313" key="2">
    <source>
        <dbReference type="Proteomes" id="UP000317839"/>
    </source>
</evidence>
<organism evidence="1 2">
    <name type="scientific">Aliikangiella marina</name>
    <dbReference type="NCBI Taxonomy" id="1712262"/>
    <lineage>
        <taxon>Bacteria</taxon>
        <taxon>Pseudomonadati</taxon>
        <taxon>Pseudomonadota</taxon>
        <taxon>Gammaproteobacteria</taxon>
        <taxon>Oceanospirillales</taxon>
        <taxon>Pleioneaceae</taxon>
        <taxon>Aliikangiella</taxon>
    </lineage>
</organism>
<name>A0A545THI5_9GAMM</name>
<accession>A0A545THI5</accession>
<sequence length="172" mass="19640">MDWELTKISTGDELSQIKDTWLNEIDDSDFLEYLEHRIFMTCERIVERDDPASLWVLKKNGAPTALVELSDASRGRDPSYKFLTLHLEPPLIIREKDDISRDILEDIVETINYAIVKSFGEAQNSKDCKLKVFGSTELLNQGLFPALILANDPKKTGMTLKRQAGWLIIDRA</sequence>
<evidence type="ECO:0000313" key="1">
    <source>
        <dbReference type="EMBL" id="TQV76693.1"/>
    </source>
</evidence>
<evidence type="ECO:0008006" key="3">
    <source>
        <dbReference type="Google" id="ProtNLM"/>
    </source>
</evidence>
<reference evidence="1 2" key="1">
    <citation type="submission" date="2019-06" db="EMBL/GenBank/DDBJ databases">
        <title>Draft genome of Aliikangiella marina GYP-15.</title>
        <authorList>
            <person name="Wang G."/>
        </authorList>
    </citation>
    <scope>NUCLEOTIDE SEQUENCE [LARGE SCALE GENOMIC DNA]</scope>
    <source>
        <strain evidence="1 2">GYP-15</strain>
    </source>
</reference>
<dbReference type="RefSeq" id="WP_142888053.1">
    <property type="nucleotide sequence ID" value="NZ_VIKR01000001.1"/>
</dbReference>
<dbReference type="AlphaFoldDB" id="A0A545THI5"/>
<gene>
    <name evidence="1" type="ORF">FLL45_01660</name>
</gene>
<keyword evidence="2" id="KW-1185">Reference proteome</keyword>